<keyword evidence="1" id="KW-1133">Transmembrane helix</keyword>
<feature type="transmembrane region" description="Helical" evidence="1">
    <location>
        <begin position="42"/>
        <end position="62"/>
    </location>
</feature>
<keyword evidence="1" id="KW-0472">Membrane</keyword>
<dbReference type="EMBL" id="RDQH01000338">
    <property type="protein sequence ID" value="RXH81831.1"/>
    <property type="molecule type" value="Genomic_DNA"/>
</dbReference>
<dbReference type="PANTHER" id="PTHR46354:SF13">
    <property type="entry name" value="PROTEIN DOG1-LIKE 4"/>
    <property type="match status" value="1"/>
</dbReference>
<evidence type="ECO:0000259" key="2">
    <source>
        <dbReference type="PROSITE" id="PS51806"/>
    </source>
</evidence>
<dbReference type="PANTHER" id="PTHR46354">
    <property type="entry name" value="DOG1 DOMAIN-CONTAINING PROTEIN"/>
    <property type="match status" value="1"/>
</dbReference>
<keyword evidence="4" id="KW-1185">Reference proteome</keyword>
<proteinExistence type="predicted"/>
<keyword evidence="1" id="KW-0812">Transmembrane</keyword>
<sequence length="201" mass="23120">MNLALAVSSPISITCPRSKSKTKIPKETPHLSNPTSYLIPPIFLFFVAIKALESFAVFVLVMTNGSHSGNASNTFEAFYEGWPVRQEHFLDELLSAQQQTIDEARDEDLRDLVSRVLFHYQQYYDEKSRFGQREVLLVFSPKWYYFSLKICASEQSIIILLIPEILLPAAIHWGSTVHLSKGLMDDYLHYLFKGPVWHHLE</sequence>
<organism evidence="3 4">
    <name type="scientific">Malus domestica</name>
    <name type="common">Apple</name>
    <name type="synonym">Pyrus malus</name>
    <dbReference type="NCBI Taxonomy" id="3750"/>
    <lineage>
        <taxon>Eukaryota</taxon>
        <taxon>Viridiplantae</taxon>
        <taxon>Streptophyta</taxon>
        <taxon>Embryophyta</taxon>
        <taxon>Tracheophyta</taxon>
        <taxon>Spermatophyta</taxon>
        <taxon>Magnoliopsida</taxon>
        <taxon>eudicotyledons</taxon>
        <taxon>Gunneridae</taxon>
        <taxon>Pentapetalae</taxon>
        <taxon>rosids</taxon>
        <taxon>fabids</taxon>
        <taxon>Rosales</taxon>
        <taxon>Rosaceae</taxon>
        <taxon>Amygdaloideae</taxon>
        <taxon>Maleae</taxon>
        <taxon>Malus</taxon>
    </lineage>
</organism>
<reference evidence="3 4" key="1">
    <citation type="submission" date="2018-10" db="EMBL/GenBank/DDBJ databases">
        <title>A high-quality apple genome assembly.</title>
        <authorList>
            <person name="Hu J."/>
        </authorList>
    </citation>
    <scope>NUCLEOTIDE SEQUENCE [LARGE SCALE GENOMIC DNA]</scope>
    <source>
        <strain evidence="4">cv. HFTH1</strain>
        <tissue evidence="3">Young leaf</tissue>
    </source>
</reference>
<evidence type="ECO:0000256" key="1">
    <source>
        <dbReference type="SAM" id="Phobius"/>
    </source>
</evidence>
<evidence type="ECO:0000313" key="3">
    <source>
        <dbReference type="EMBL" id="RXH81831.1"/>
    </source>
</evidence>
<dbReference type="GO" id="GO:0006351">
    <property type="term" value="P:DNA-templated transcription"/>
    <property type="evidence" value="ECO:0007669"/>
    <property type="project" value="InterPro"/>
</dbReference>
<dbReference type="InterPro" id="IPR025422">
    <property type="entry name" value="TGA_domain"/>
</dbReference>
<comment type="caution">
    <text evidence="3">The sequence shown here is derived from an EMBL/GenBank/DDBJ whole genome shotgun (WGS) entry which is preliminary data.</text>
</comment>
<dbReference type="PROSITE" id="PS51806">
    <property type="entry name" value="DOG1"/>
    <property type="match status" value="1"/>
</dbReference>
<protein>
    <recommendedName>
        <fullName evidence="2">DOG1 domain-containing protein</fullName>
    </recommendedName>
</protein>
<name>A0A498IK07_MALDO</name>
<dbReference type="Pfam" id="PF14144">
    <property type="entry name" value="DOG1"/>
    <property type="match status" value="1"/>
</dbReference>
<dbReference type="Proteomes" id="UP000290289">
    <property type="component" value="Chromosome 12"/>
</dbReference>
<dbReference type="GO" id="GO:0043565">
    <property type="term" value="F:sequence-specific DNA binding"/>
    <property type="evidence" value="ECO:0007669"/>
    <property type="project" value="InterPro"/>
</dbReference>
<dbReference type="AlphaFoldDB" id="A0A498IK07"/>
<gene>
    <name evidence="3" type="ORF">DVH24_036172</name>
</gene>
<accession>A0A498IK07</accession>
<dbReference type="InterPro" id="IPR051886">
    <property type="entry name" value="Seed_Dev/Stress_Resp_Reg"/>
</dbReference>
<feature type="domain" description="DOG1" evidence="2">
    <location>
        <begin position="72"/>
        <end position="201"/>
    </location>
</feature>
<evidence type="ECO:0000313" key="4">
    <source>
        <dbReference type="Proteomes" id="UP000290289"/>
    </source>
</evidence>